<keyword evidence="2" id="KW-0808">Transferase</keyword>
<dbReference type="GO" id="GO:0016301">
    <property type="term" value="F:kinase activity"/>
    <property type="evidence" value="ECO:0007669"/>
    <property type="project" value="UniProtKB-KW"/>
</dbReference>
<proteinExistence type="predicted"/>
<dbReference type="EMBL" id="HADZ01005353">
    <property type="protein sequence ID" value="SBP69294.1"/>
    <property type="molecule type" value="Transcribed_RNA"/>
</dbReference>
<protein>
    <submittedName>
        <fullName evidence="2">WNK lysine deficient protein kinase 3</fullName>
    </submittedName>
</protein>
<feature type="compositionally biased region" description="Basic and acidic residues" evidence="1">
    <location>
        <begin position="14"/>
        <end position="39"/>
    </location>
</feature>
<keyword evidence="2" id="KW-0418">Kinase</keyword>
<feature type="compositionally biased region" description="Gly residues" evidence="1">
    <location>
        <begin position="57"/>
        <end position="66"/>
    </location>
</feature>
<reference evidence="2" key="2">
    <citation type="submission" date="2016-06" db="EMBL/GenBank/DDBJ databases">
        <title>The genome of a short-lived fish provides insights into sex chromosome evolution and the genetic control of aging.</title>
        <authorList>
            <person name="Reichwald K."/>
            <person name="Felder M."/>
            <person name="Petzold A."/>
            <person name="Koch P."/>
            <person name="Groth M."/>
            <person name="Platzer M."/>
        </authorList>
    </citation>
    <scope>NUCLEOTIDE SEQUENCE</scope>
    <source>
        <tissue evidence="2">Brain</tissue>
    </source>
</reference>
<feature type="compositionally biased region" description="Polar residues" evidence="1">
    <location>
        <begin position="40"/>
        <end position="52"/>
    </location>
</feature>
<name>A0A1A8BQ37_NOTKA</name>
<evidence type="ECO:0000256" key="1">
    <source>
        <dbReference type="SAM" id="MobiDB-lite"/>
    </source>
</evidence>
<accession>A0A1A8BQ37</accession>
<reference evidence="2" key="1">
    <citation type="submission" date="2016-05" db="EMBL/GenBank/DDBJ databases">
        <authorList>
            <person name="Lavstsen T."/>
            <person name="Jespersen J.S."/>
        </authorList>
    </citation>
    <scope>NUCLEOTIDE SEQUENCE</scope>
    <source>
        <tissue evidence="2">Brain</tissue>
    </source>
</reference>
<feature type="non-terminal residue" evidence="2">
    <location>
        <position position="66"/>
    </location>
</feature>
<gene>
    <name evidence="2" type="primary">WNK3</name>
</gene>
<sequence>MATDPGEPTGTEDSSEKPDGQKEEDKERKGRTDQQREGTHSTPVDSLSSQAQKKGESGGGERCVRK</sequence>
<feature type="region of interest" description="Disordered" evidence="1">
    <location>
        <begin position="1"/>
        <end position="66"/>
    </location>
</feature>
<organism evidence="2">
    <name type="scientific">Nothobranchius kadleci</name>
    <name type="common">African annual killifish</name>
    <dbReference type="NCBI Taxonomy" id="1051664"/>
    <lineage>
        <taxon>Eukaryota</taxon>
        <taxon>Metazoa</taxon>
        <taxon>Chordata</taxon>
        <taxon>Craniata</taxon>
        <taxon>Vertebrata</taxon>
        <taxon>Euteleostomi</taxon>
        <taxon>Actinopterygii</taxon>
        <taxon>Neopterygii</taxon>
        <taxon>Teleostei</taxon>
        <taxon>Neoteleostei</taxon>
        <taxon>Acanthomorphata</taxon>
        <taxon>Ovalentaria</taxon>
        <taxon>Atherinomorphae</taxon>
        <taxon>Cyprinodontiformes</taxon>
        <taxon>Nothobranchiidae</taxon>
        <taxon>Nothobranchius</taxon>
    </lineage>
</organism>
<evidence type="ECO:0000313" key="2">
    <source>
        <dbReference type="EMBL" id="SBP69294.1"/>
    </source>
</evidence>
<dbReference type="AlphaFoldDB" id="A0A1A8BQ37"/>